<reference evidence="2" key="1">
    <citation type="submission" date="2013-02" db="EMBL/GenBank/DDBJ databases">
        <authorList>
            <person name="Hughes D."/>
        </authorList>
    </citation>
    <scope>NUCLEOTIDE SEQUENCE</scope>
    <source>
        <strain>Durham</strain>
        <strain evidence="2">NC isolate 2 -- Noor lab</strain>
    </source>
</reference>
<evidence type="ECO:0000313" key="1">
    <source>
        <dbReference type="EnsemblMetazoa" id="MESCA008753-PA"/>
    </source>
</evidence>
<dbReference type="EnsemblMetazoa" id="MESCA008753-RA">
    <property type="protein sequence ID" value="MESCA008753-PA"/>
    <property type="gene ID" value="MESCA008753"/>
</dbReference>
<dbReference type="GO" id="GO:0045947">
    <property type="term" value="P:negative regulation of translational initiation"/>
    <property type="evidence" value="ECO:0007669"/>
    <property type="project" value="InterPro"/>
</dbReference>
<dbReference type="PANTHER" id="PTHR13154:SF6">
    <property type="entry name" value="GEO05078P1"/>
    <property type="match status" value="1"/>
</dbReference>
<dbReference type="EMBL" id="CAQQ02384660">
    <property type="status" value="NOT_ANNOTATED_CDS"/>
    <property type="molecule type" value="Genomic_DNA"/>
</dbReference>
<dbReference type="AlphaFoldDB" id="T1GY33"/>
<reference evidence="1" key="2">
    <citation type="submission" date="2015-06" db="UniProtKB">
        <authorList>
            <consortium name="EnsemblMetazoa"/>
        </authorList>
    </citation>
    <scope>IDENTIFICATION</scope>
</reference>
<sequence length="114" mass="13774">MKIPTSNWFEQYDCDDDIEYQFMDLNDIEYEPDFSEYLWMEDMEEFDKNEMQRLQDEEIMKECYEAMCEDEQVARLTEQLQRMSEAGMIASPNEIESDPELLKSYLMSCINDLI</sequence>
<dbReference type="GO" id="GO:0000900">
    <property type="term" value="F:mRNA regulatory element binding translation repressor activity"/>
    <property type="evidence" value="ECO:0007669"/>
    <property type="project" value="InterPro"/>
</dbReference>
<dbReference type="InterPro" id="IPR040396">
    <property type="entry name" value="PAIP2-like"/>
</dbReference>
<dbReference type="PANTHER" id="PTHR13154">
    <property type="entry name" value="POLYADENYLATE-BINDING PROTEIN-INTERACTING PROTEIN 2"/>
    <property type="match status" value="1"/>
</dbReference>
<proteinExistence type="predicted"/>
<name>T1GY33_MEGSC</name>
<accession>T1GY33</accession>
<keyword evidence="2" id="KW-1185">Reference proteome</keyword>
<evidence type="ECO:0000313" key="2">
    <source>
        <dbReference type="Proteomes" id="UP000015102"/>
    </source>
</evidence>
<dbReference type="Proteomes" id="UP000015102">
    <property type="component" value="Unassembled WGS sequence"/>
</dbReference>
<evidence type="ECO:0008006" key="3">
    <source>
        <dbReference type="Google" id="ProtNLM"/>
    </source>
</evidence>
<protein>
    <recommendedName>
        <fullName evidence="3">Ataxin-2 C-terminal domain-containing protein</fullName>
    </recommendedName>
</protein>
<dbReference type="GO" id="GO:0005737">
    <property type="term" value="C:cytoplasm"/>
    <property type="evidence" value="ECO:0007669"/>
    <property type="project" value="TreeGrafter"/>
</dbReference>
<dbReference type="HOGENOM" id="CLU_2127264_0_0_1"/>
<organism evidence="1 2">
    <name type="scientific">Megaselia scalaris</name>
    <name type="common">Humpbacked fly</name>
    <name type="synonym">Phora scalaris</name>
    <dbReference type="NCBI Taxonomy" id="36166"/>
    <lineage>
        <taxon>Eukaryota</taxon>
        <taxon>Metazoa</taxon>
        <taxon>Ecdysozoa</taxon>
        <taxon>Arthropoda</taxon>
        <taxon>Hexapoda</taxon>
        <taxon>Insecta</taxon>
        <taxon>Pterygota</taxon>
        <taxon>Neoptera</taxon>
        <taxon>Endopterygota</taxon>
        <taxon>Diptera</taxon>
        <taxon>Brachycera</taxon>
        <taxon>Muscomorpha</taxon>
        <taxon>Platypezoidea</taxon>
        <taxon>Phoridae</taxon>
        <taxon>Megaseliini</taxon>
        <taxon>Megaselia</taxon>
    </lineage>
</organism>